<dbReference type="HOGENOM" id="CLU_2307191_0_0_1"/>
<dbReference type="EMBL" id="KN832002">
    <property type="protein sequence ID" value="KIN99692.1"/>
    <property type="molecule type" value="Genomic_DNA"/>
</dbReference>
<evidence type="ECO:0000313" key="1">
    <source>
        <dbReference type="EMBL" id="KIN99692.1"/>
    </source>
</evidence>
<proteinExistence type="predicted"/>
<evidence type="ECO:0000313" key="2">
    <source>
        <dbReference type="Proteomes" id="UP000054217"/>
    </source>
</evidence>
<reference evidence="1 2" key="1">
    <citation type="submission" date="2014-04" db="EMBL/GenBank/DDBJ databases">
        <authorList>
            <consortium name="DOE Joint Genome Institute"/>
            <person name="Kuo A."/>
            <person name="Kohler A."/>
            <person name="Costa M.D."/>
            <person name="Nagy L.G."/>
            <person name="Floudas D."/>
            <person name="Copeland A."/>
            <person name="Barry K.W."/>
            <person name="Cichocki N."/>
            <person name="Veneault-Fourrey C."/>
            <person name="LaButti K."/>
            <person name="Lindquist E.A."/>
            <person name="Lipzen A."/>
            <person name="Lundell T."/>
            <person name="Morin E."/>
            <person name="Murat C."/>
            <person name="Sun H."/>
            <person name="Tunlid A."/>
            <person name="Henrissat B."/>
            <person name="Grigoriev I.V."/>
            <person name="Hibbett D.S."/>
            <person name="Martin F."/>
            <person name="Nordberg H.P."/>
            <person name="Cantor M.N."/>
            <person name="Hua S.X."/>
        </authorList>
    </citation>
    <scope>NUCLEOTIDE SEQUENCE [LARGE SCALE GENOMIC DNA]</scope>
    <source>
        <strain evidence="1 2">Marx 270</strain>
    </source>
</reference>
<organism evidence="1 2">
    <name type="scientific">Pisolithus tinctorius Marx 270</name>
    <dbReference type="NCBI Taxonomy" id="870435"/>
    <lineage>
        <taxon>Eukaryota</taxon>
        <taxon>Fungi</taxon>
        <taxon>Dikarya</taxon>
        <taxon>Basidiomycota</taxon>
        <taxon>Agaricomycotina</taxon>
        <taxon>Agaricomycetes</taxon>
        <taxon>Agaricomycetidae</taxon>
        <taxon>Boletales</taxon>
        <taxon>Sclerodermatineae</taxon>
        <taxon>Pisolithaceae</taxon>
        <taxon>Pisolithus</taxon>
    </lineage>
</organism>
<name>A0A0C3IRZ7_PISTI</name>
<accession>A0A0C3IRZ7</accession>
<dbReference type="AlphaFoldDB" id="A0A0C3IRZ7"/>
<reference evidence="2" key="2">
    <citation type="submission" date="2015-01" db="EMBL/GenBank/DDBJ databases">
        <title>Evolutionary Origins and Diversification of the Mycorrhizal Mutualists.</title>
        <authorList>
            <consortium name="DOE Joint Genome Institute"/>
            <consortium name="Mycorrhizal Genomics Consortium"/>
            <person name="Kohler A."/>
            <person name="Kuo A."/>
            <person name="Nagy L.G."/>
            <person name="Floudas D."/>
            <person name="Copeland A."/>
            <person name="Barry K.W."/>
            <person name="Cichocki N."/>
            <person name="Veneault-Fourrey C."/>
            <person name="LaButti K."/>
            <person name="Lindquist E.A."/>
            <person name="Lipzen A."/>
            <person name="Lundell T."/>
            <person name="Morin E."/>
            <person name="Murat C."/>
            <person name="Riley R."/>
            <person name="Ohm R."/>
            <person name="Sun H."/>
            <person name="Tunlid A."/>
            <person name="Henrissat B."/>
            <person name="Grigoriev I.V."/>
            <person name="Hibbett D.S."/>
            <person name="Martin F."/>
        </authorList>
    </citation>
    <scope>NUCLEOTIDE SEQUENCE [LARGE SCALE GENOMIC DNA]</scope>
    <source>
        <strain evidence="2">Marx 270</strain>
    </source>
</reference>
<gene>
    <name evidence="1" type="ORF">M404DRAFT_780588</name>
</gene>
<dbReference type="Proteomes" id="UP000054217">
    <property type="component" value="Unassembled WGS sequence"/>
</dbReference>
<protein>
    <submittedName>
        <fullName evidence="1">Uncharacterized protein</fullName>
    </submittedName>
</protein>
<sequence>MGVHNGSRKLQTIRPERSRAILELRYAKGLVIGLCASFDAYQYRIRGEKRGISLDHTYIRCGRTRTNVSIRFSDFDPYVSLFMGAQPGKRWFQLPSPTET</sequence>
<dbReference type="InParanoid" id="A0A0C3IRZ7"/>
<keyword evidence="2" id="KW-1185">Reference proteome</keyword>